<feature type="domain" description="MYND-type" evidence="5">
    <location>
        <begin position="276"/>
        <end position="322"/>
    </location>
</feature>
<dbReference type="Proteomes" id="UP000284706">
    <property type="component" value="Unassembled WGS sequence"/>
</dbReference>
<protein>
    <recommendedName>
        <fullName evidence="5">MYND-type domain-containing protein</fullName>
    </recommendedName>
</protein>
<dbReference type="GO" id="GO:0008270">
    <property type="term" value="F:zinc ion binding"/>
    <property type="evidence" value="ECO:0007669"/>
    <property type="project" value="UniProtKB-KW"/>
</dbReference>
<keyword evidence="1" id="KW-0479">Metal-binding</keyword>
<keyword evidence="7" id="KW-1185">Reference proteome</keyword>
<name>A0A409XZI5_9AGAR</name>
<dbReference type="InterPro" id="IPR002893">
    <property type="entry name" value="Znf_MYND"/>
</dbReference>
<dbReference type="InParanoid" id="A0A409XZI5"/>
<evidence type="ECO:0000313" key="6">
    <source>
        <dbReference type="EMBL" id="PPQ96197.1"/>
    </source>
</evidence>
<keyword evidence="3" id="KW-0862">Zinc</keyword>
<dbReference type="EMBL" id="NHYE01001389">
    <property type="protein sequence ID" value="PPQ96197.1"/>
    <property type="molecule type" value="Genomic_DNA"/>
</dbReference>
<dbReference type="OrthoDB" id="3020010at2759"/>
<dbReference type="SUPFAM" id="SSF144232">
    <property type="entry name" value="HIT/MYND zinc finger-like"/>
    <property type="match status" value="1"/>
</dbReference>
<dbReference type="Gene3D" id="6.10.140.2220">
    <property type="match status" value="1"/>
</dbReference>
<evidence type="ECO:0000256" key="3">
    <source>
        <dbReference type="ARBA" id="ARBA00022833"/>
    </source>
</evidence>
<evidence type="ECO:0000313" key="7">
    <source>
        <dbReference type="Proteomes" id="UP000284706"/>
    </source>
</evidence>
<sequence length="489" mass="55424">MSVLTTIEYPPCHKAKSAPQQWDAEFESVFRLRGTFSITTARGYFNACLMEERHEPEHDSTLQEYAFLKKQLCGLQRNVSARAISFISSEGFATKWLAASVKKRAKHALAGMAGACAISPNLNKARLSCSKELRVKYLSENGQAVLDLLNAIAPADLSEIPSEPQYIANDDWDKLHVAHQDTADEIEKLVLNSILVLRNKLITHTLDFIMDSFLGHELPVVPVYKTRHVQSDTPNQMTELTKAAMVAKYGKEEYDRVMAENEAAFRERKANKVNACEGCGREGGKRETFKRCAACWKISRQVLYCSKECQVKDWKAGHKLMCGKALDFDTAAMLSTLVPKASNPSGFPPPAPGFKRSLELLSQMDWLMNYPDYDYAVKRSVYERNEHTGLMTYNDPKAKARFRKHREKAMTTGNPMSVALMLEYILWDFEVRKSQDFRRDMVVDQLSREYNIPIKDLEELLEYLGGLRAECGLPALAYSDGDLEDKEEI</sequence>
<evidence type="ECO:0000256" key="2">
    <source>
        <dbReference type="ARBA" id="ARBA00022771"/>
    </source>
</evidence>
<dbReference type="PROSITE" id="PS50865">
    <property type="entry name" value="ZF_MYND_2"/>
    <property type="match status" value="1"/>
</dbReference>
<evidence type="ECO:0000256" key="1">
    <source>
        <dbReference type="ARBA" id="ARBA00022723"/>
    </source>
</evidence>
<gene>
    <name evidence="6" type="ORF">CVT26_005508</name>
</gene>
<comment type="caution">
    <text evidence="6">The sequence shown here is derived from an EMBL/GenBank/DDBJ whole genome shotgun (WGS) entry which is preliminary data.</text>
</comment>
<evidence type="ECO:0000259" key="5">
    <source>
        <dbReference type="PROSITE" id="PS50865"/>
    </source>
</evidence>
<dbReference type="AlphaFoldDB" id="A0A409XZI5"/>
<organism evidence="6 7">
    <name type="scientific">Gymnopilus dilepis</name>
    <dbReference type="NCBI Taxonomy" id="231916"/>
    <lineage>
        <taxon>Eukaryota</taxon>
        <taxon>Fungi</taxon>
        <taxon>Dikarya</taxon>
        <taxon>Basidiomycota</taxon>
        <taxon>Agaricomycotina</taxon>
        <taxon>Agaricomycetes</taxon>
        <taxon>Agaricomycetidae</taxon>
        <taxon>Agaricales</taxon>
        <taxon>Agaricineae</taxon>
        <taxon>Hymenogastraceae</taxon>
        <taxon>Gymnopilus</taxon>
    </lineage>
</organism>
<proteinExistence type="predicted"/>
<accession>A0A409XZI5</accession>
<evidence type="ECO:0000256" key="4">
    <source>
        <dbReference type="PROSITE-ProRule" id="PRU00134"/>
    </source>
</evidence>
<reference evidence="6 7" key="1">
    <citation type="journal article" date="2018" name="Evol. Lett.">
        <title>Horizontal gene cluster transfer increased hallucinogenic mushroom diversity.</title>
        <authorList>
            <person name="Reynolds H.T."/>
            <person name="Vijayakumar V."/>
            <person name="Gluck-Thaler E."/>
            <person name="Korotkin H.B."/>
            <person name="Matheny P.B."/>
            <person name="Slot J.C."/>
        </authorList>
    </citation>
    <scope>NUCLEOTIDE SEQUENCE [LARGE SCALE GENOMIC DNA]</scope>
    <source>
        <strain evidence="6 7">SRW20</strain>
    </source>
</reference>
<keyword evidence="2 4" id="KW-0863">Zinc-finger</keyword>
<dbReference type="Pfam" id="PF01753">
    <property type="entry name" value="zf-MYND"/>
    <property type="match status" value="1"/>
</dbReference>